<dbReference type="PROSITE" id="PS51257">
    <property type="entry name" value="PROKAR_LIPOPROTEIN"/>
    <property type="match status" value="1"/>
</dbReference>
<dbReference type="Proteomes" id="UP000515871">
    <property type="component" value="Chromosome"/>
</dbReference>
<evidence type="ECO:0000313" key="2">
    <source>
        <dbReference type="Proteomes" id="UP000515871"/>
    </source>
</evidence>
<organism evidence="1 2">
    <name type="scientific">Aeromicrobium senzhongii</name>
    <dbReference type="NCBI Taxonomy" id="2663859"/>
    <lineage>
        <taxon>Bacteria</taxon>
        <taxon>Bacillati</taxon>
        <taxon>Actinomycetota</taxon>
        <taxon>Actinomycetes</taxon>
        <taxon>Propionibacteriales</taxon>
        <taxon>Nocardioidaceae</taxon>
        <taxon>Aeromicrobium</taxon>
    </lineage>
</organism>
<evidence type="ECO:0008006" key="3">
    <source>
        <dbReference type="Google" id="ProtNLM"/>
    </source>
</evidence>
<name>A0ABX6SVT0_9ACTN</name>
<proteinExistence type="predicted"/>
<reference evidence="1 2" key="1">
    <citation type="submission" date="2020-08" db="EMBL/GenBank/DDBJ databases">
        <title>Novel species in genus Aeromicrobium.</title>
        <authorList>
            <person name="Zhang G."/>
        </authorList>
    </citation>
    <scope>NUCLEOTIDE SEQUENCE [LARGE SCALE GENOMIC DNA]</scope>
    <source>
        <strain evidence="2">zg-629</strain>
    </source>
</reference>
<keyword evidence="2" id="KW-1185">Reference proteome</keyword>
<protein>
    <recommendedName>
        <fullName evidence="3">Nuclear transport factor 2 family protein</fullName>
    </recommendedName>
</protein>
<sequence length="136" mass="14415">MRISWLTPVVLGAVLLAGCADRGDDPDRPATTPSPSGAAAEATLRDYLVAADAGDCDAVKETVLLPEQVECGDVHEQEGRWSAGGVDLRAVPMTTEVVETSATVTVDWPKDPEDVWSLEHVDGSWRVVNADSGDEV</sequence>
<gene>
    <name evidence="1" type="ORF">H9L21_02460</name>
</gene>
<dbReference type="EMBL" id="CP060587">
    <property type="protein sequence ID" value="QNL94840.1"/>
    <property type="molecule type" value="Genomic_DNA"/>
</dbReference>
<evidence type="ECO:0000313" key="1">
    <source>
        <dbReference type="EMBL" id="QNL94840.1"/>
    </source>
</evidence>
<dbReference type="RefSeq" id="WP_154595835.1">
    <property type="nucleotide sequence ID" value="NZ_CP060587.1"/>
</dbReference>
<accession>A0ABX6SVT0</accession>